<dbReference type="GO" id="GO:0016020">
    <property type="term" value="C:membrane"/>
    <property type="evidence" value="ECO:0007669"/>
    <property type="project" value="TreeGrafter"/>
</dbReference>
<dbReference type="Gene3D" id="3.40.50.1820">
    <property type="entry name" value="alpha/beta hydrolase"/>
    <property type="match status" value="1"/>
</dbReference>
<proteinExistence type="predicted"/>
<gene>
    <name evidence="2" type="ORF">ACZ11_07415</name>
</gene>
<dbReference type="InterPro" id="IPR029058">
    <property type="entry name" value="AB_hydrolase_fold"/>
</dbReference>
<dbReference type="InterPro" id="IPR050266">
    <property type="entry name" value="AB_hydrolase_sf"/>
</dbReference>
<dbReference type="OrthoDB" id="5513277at2"/>
<dbReference type="SUPFAM" id="SSF53474">
    <property type="entry name" value="alpha/beta-Hydrolases"/>
    <property type="match status" value="1"/>
</dbReference>
<comment type="caution">
    <text evidence="2">The sequence shown here is derived from an EMBL/GenBank/DDBJ whole genome shotgun (WGS) entry which is preliminary data.</text>
</comment>
<reference evidence="3" key="1">
    <citation type="submission" date="2015-07" db="EMBL/GenBank/DDBJ databases">
        <authorList>
            <consortium name="Consortium for Microbial Forensics and Genomics (microFORGE)"/>
            <person name="Knight B.M."/>
            <person name="Roberts D.P."/>
            <person name="Lin D."/>
            <person name="Hari K."/>
            <person name="Fletcher J."/>
            <person name="Melcher U."/>
            <person name="Blagden T."/>
            <person name="Winegar R.A."/>
        </authorList>
    </citation>
    <scope>NUCLEOTIDE SEQUENCE [LARGE SCALE GENOMIC DNA]</scope>
    <source>
        <strain evidence="3">DSM 23493</strain>
    </source>
</reference>
<dbReference type="PANTHER" id="PTHR43798">
    <property type="entry name" value="MONOACYLGLYCEROL LIPASE"/>
    <property type="match status" value="1"/>
</dbReference>
<dbReference type="PATRIC" id="fig|582475.4.peg.984"/>
<evidence type="ECO:0000313" key="2">
    <source>
        <dbReference type="EMBL" id="KMY31997.1"/>
    </source>
</evidence>
<organism evidence="2 3">
    <name type="scientific">Lysinibacillus xylanilyticus</name>
    <dbReference type="NCBI Taxonomy" id="582475"/>
    <lineage>
        <taxon>Bacteria</taxon>
        <taxon>Bacillati</taxon>
        <taxon>Bacillota</taxon>
        <taxon>Bacilli</taxon>
        <taxon>Bacillales</taxon>
        <taxon>Bacillaceae</taxon>
        <taxon>Lysinibacillus</taxon>
    </lineage>
</organism>
<name>A0A0K9FCR4_9BACI</name>
<dbReference type="Proteomes" id="UP000037326">
    <property type="component" value="Unassembled WGS sequence"/>
</dbReference>
<dbReference type="AlphaFoldDB" id="A0A0K9FCR4"/>
<dbReference type="GeneID" id="96598100"/>
<evidence type="ECO:0000313" key="3">
    <source>
        <dbReference type="Proteomes" id="UP000037326"/>
    </source>
</evidence>
<protein>
    <recommendedName>
        <fullName evidence="1">AB hydrolase-1 domain-containing protein</fullName>
    </recommendedName>
</protein>
<dbReference type="PANTHER" id="PTHR43798:SF33">
    <property type="entry name" value="HYDROLASE, PUTATIVE (AFU_ORTHOLOGUE AFUA_2G14860)-RELATED"/>
    <property type="match status" value="1"/>
</dbReference>
<dbReference type="Pfam" id="PF00561">
    <property type="entry name" value="Abhydrolase_1"/>
    <property type="match status" value="1"/>
</dbReference>
<feature type="domain" description="AB hydrolase-1" evidence="1">
    <location>
        <begin position="50"/>
        <end position="156"/>
    </location>
</feature>
<dbReference type="InterPro" id="IPR000073">
    <property type="entry name" value="AB_hydrolase_1"/>
</dbReference>
<dbReference type="EMBL" id="LFXJ01000005">
    <property type="protein sequence ID" value="KMY31997.1"/>
    <property type="molecule type" value="Genomic_DNA"/>
</dbReference>
<sequence length="286" mass="32551">MAYKTPGGEQLFHQAYSNNLKRWNVSYEILNIPTTYGNTHVIASGEKELPPVIMLHGAGMGSTIWYANIEALSKIRRVYAVDAIGDINKSEPLRSISNPEDMGKWMAEILDHLGIEKTDIIGHSAGGYITLNIATYIQSRINKMVLLAPAASFVPLHKQFFLRLAFINAIRNKGFIRRFFCHWFIAKGNTIDNEVFDQFIYGILHYKWKVKPVIPKVIPKEKLQTIQVPTLLLMGEKEVIYNPRRALMQSKASIPHIETMMLSNTSHCLFIEDAKNVNDSIINFLF</sequence>
<dbReference type="RefSeq" id="WP_049664962.1">
    <property type="nucleotide sequence ID" value="NZ_LFXJ01000005.1"/>
</dbReference>
<accession>A0A0K9FCR4</accession>
<evidence type="ECO:0000259" key="1">
    <source>
        <dbReference type="Pfam" id="PF00561"/>
    </source>
</evidence>